<organism evidence="9 10">
    <name type="scientific">Sinanodonta woodiana</name>
    <name type="common">Chinese pond mussel</name>
    <name type="synonym">Anodonta woodiana</name>
    <dbReference type="NCBI Taxonomy" id="1069815"/>
    <lineage>
        <taxon>Eukaryota</taxon>
        <taxon>Metazoa</taxon>
        <taxon>Spiralia</taxon>
        <taxon>Lophotrochozoa</taxon>
        <taxon>Mollusca</taxon>
        <taxon>Bivalvia</taxon>
        <taxon>Autobranchia</taxon>
        <taxon>Heteroconchia</taxon>
        <taxon>Palaeoheterodonta</taxon>
        <taxon>Unionida</taxon>
        <taxon>Unionoidea</taxon>
        <taxon>Unionidae</taxon>
        <taxon>Unioninae</taxon>
        <taxon>Sinanodonta</taxon>
    </lineage>
</organism>
<comment type="caution">
    <text evidence="9">The sequence shown here is derived from an EMBL/GenBank/DDBJ whole genome shotgun (WGS) entry which is preliminary data.</text>
</comment>
<dbReference type="InterPro" id="IPR007237">
    <property type="entry name" value="CD20-like"/>
</dbReference>
<keyword evidence="5 8" id="KW-1133">Transmembrane helix</keyword>
<name>A0ABD3WML1_SINWO</name>
<proteinExistence type="predicted"/>
<dbReference type="Pfam" id="PF04103">
    <property type="entry name" value="CD20"/>
    <property type="match status" value="1"/>
</dbReference>
<evidence type="ECO:0000313" key="9">
    <source>
        <dbReference type="EMBL" id="KAL3874473.1"/>
    </source>
</evidence>
<dbReference type="EMBL" id="JBJQND010000006">
    <property type="protein sequence ID" value="KAL3874473.1"/>
    <property type="molecule type" value="Genomic_DNA"/>
</dbReference>
<evidence type="ECO:0000256" key="8">
    <source>
        <dbReference type="SAM" id="Phobius"/>
    </source>
</evidence>
<dbReference type="AlphaFoldDB" id="A0ABD3WML1"/>
<keyword evidence="6 8" id="KW-0472">Membrane</keyword>
<sequence>MSVFVVSAVYILSGFHAVLGLISVCVGIVASIKAEVWMAHNVSPIWSGAFFIITGILGVLCAKRKSSYVIMCFTAFSVVSMVTAVVSIQLLRLGLVNYTTDGHTFQKKDKDALIIVALTTAGSECLICLLSTLCSCRMAKVAKEEMCKRREGMFHVKDNADMNGNEVTHSTSACDTQTSGHSEDLEMNVIDASGVRLSIETPRYVETTGLNTDRPFSRQQIFQITSLVRENEAAYGFDKFCLAYPPPMIDK</sequence>
<evidence type="ECO:0000256" key="4">
    <source>
        <dbReference type="ARBA" id="ARBA00022692"/>
    </source>
</evidence>
<evidence type="ECO:0000313" key="10">
    <source>
        <dbReference type="Proteomes" id="UP001634394"/>
    </source>
</evidence>
<feature type="transmembrane region" description="Helical" evidence="8">
    <location>
        <begin position="44"/>
        <end position="62"/>
    </location>
</feature>
<protein>
    <recommendedName>
        <fullName evidence="7">Transmembrane protein 196</fullName>
    </recommendedName>
</protein>
<feature type="transmembrane region" description="Helical" evidence="8">
    <location>
        <begin position="7"/>
        <end position="32"/>
    </location>
</feature>
<dbReference type="InterPro" id="IPR037661">
    <property type="entry name" value="TMEM196"/>
</dbReference>
<evidence type="ECO:0000256" key="2">
    <source>
        <dbReference type="ARBA" id="ARBA00004496"/>
    </source>
</evidence>
<feature type="transmembrane region" description="Helical" evidence="8">
    <location>
        <begin position="112"/>
        <end position="136"/>
    </location>
</feature>
<evidence type="ECO:0000256" key="3">
    <source>
        <dbReference type="ARBA" id="ARBA00022490"/>
    </source>
</evidence>
<dbReference type="Proteomes" id="UP001634394">
    <property type="component" value="Unassembled WGS sequence"/>
</dbReference>
<evidence type="ECO:0000256" key="6">
    <source>
        <dbReference type="ARBA" id="ARBA00023136"/>
    </source>
</evidence>
<dbReference type="PANTHER" id="PTHR28681:SF1">
    <property type="entry name" value="TRANSMEMBRANE PROTEIN 196"/>
    <property type="match status" value="1"/>
</dbReference>
<gene>
    <name evidence="9" type="ORF">ACJMK2_037482</name>
</gene>
<reference evidence="9 10" key="1">
    <citation type="submission" date="2024-11" db="EMBL/GenBank/DDBJ databases">
        <title>Chromosome-level genome assembly of the freshwater bivalve Anodonta woodiana.</title>
        <authorList>
            <person name="Chen X."/>
        </authorList>
    </citation>
    <scope>NUCLEOTIDE SEQUENCE [LARGE SCALE GENOMIC DNA]</scope>
    <source>
        <strain evidence="9">MN2024</strain>
        <tissue evidence="9">Gills</tissue>
    </source>
</reference>
<dbReference type="GO" id="GO:0016020">
    <property type="term" value="C:membrane"/>
    <property type="evidence" value="ECO:0007669"/>
    <property type="project" value="UniProtKB-SubCell"/>
</dbReference>
<feature type="transmembrane region" description="Helical" evidence="8">
    <location>
        <begin position="69"/>
        <end position="92"/>
    </location>
</feature>
<evidence type="ECO:0000256" key="5">
    <source>
        <dbReference type="ARBA" id="ARBA00022989"/>
    </source>
</evidence>
<accession>A0ABD3WML1</accession>
<dbReference type="GO" id="GO:0005737">
    <property type="term" value="C:cytoplasm"/>
    <property type="evidence" value="ECO:0007669"/>
    <property type="project" value="UniProtKB-SubCell"/>
</dbReference>
<evidence type="ECO:0000256" key="7">
    <source>
        <dbReference type="ARBA" id="ARBA00044525"/>
    </source>
</evidence>
<keyword evidence="4 8" id="KW-0812">Transmembrane</keyword>
<keyword evidence="10" id="KW-1185">Reference proteome</keyword>
<dbReference type="PANTHER" id="PTHR28681">
    <property type="entry name" value="TRANSMEMBRANE PROTEIN 196"/>
    <property type="match status" value="1"/>
</dbReference>
<keyword evidence="3" id="KW-0963">Cytoplasm</keyword>
<comment type="subcellular location">
    <subcellularLocation>
        <location evidence="2">Cytoplasm</location>
    </subcellularLocation>
    <subcellularLocation>
        <location evidence="1">Membrane</location>
        <topology evidence="1">Multi-pass membrane protein</topology>
    </subcellularLocation>
</comment>
<evidence type="ECO:0000256" key="1">
    <source>
        <dbReference type="ARBA" id="ARBA00004141"/>
    </source>
</evidence>